<proteinExistence type="predicted"/>
<reference evidence="2" key="2">
    <citation type="submission" date="2018-10" db="UniProtKB">
        <authorList>
            <consortium name="EnsemblPlants"/>
        </authorList>
    </citation>
    <scope>IDENTIFICATION</scope>
</reference>
<dbReference type="AlphaFoldDB" id="A0A3B6PHW8"/>
<dbReference type="SMR" id="A0A3B6PHW8"/>
<evidence type="ECO:0000313" key="3">
    <source>
        <dbReference type="Proteomes" id="UP000019116"/>
    </source>
</evidence>
<dbReference type="EnsemblPlants" id="TraesCS6B02G129000.1">
    <property type="protein sequence ID" value="TraesCS6B02G129000.1"/>
    <property type="gene ID" value="TraesCS6B02G129000"/>
</dbReference>
<dbReference type="Gramene" id="TraesCS6B02G129000.1">
    <property type="protein sequence ID" value="TraesCS6B02G129000.1"/>
    <property type="gene ID" value="TraesCS6B02G129000"/>
</dbReference>
<feature type="region of interest" description="Disordered" evidence="1">
    <location>
        <begin position="1"/>
        <end position="65"/>
    </location>
</feature>
<accession>A0A3B6PHW8</accession>
<evidence type="ECO:0008006" key="4">
    <source>
        <dbReference type="Google" id="ProtNLM"/>
    </source>
</evidence>
<evidence type="ECO:0000313" key="2">
    <source>
        <dbReference type="EnsemblPlants" id="TraesCS6B02G129000.1"/>
    </source>
</evidence>
<dbReference type="Proteomes" id="UP000019116">
    <property type="component" value="Chromosome 6B"/>
</dbReference>
<reference evidence="2" key="1">
    <citation type="submission" date="2018-08" db="EMBL/GenBank/DDBJ databases">
        <authorList>
            <person name="Rossello M."/>
        </authorList>
    </citation>
    <scope>NUCLEOTIDE SEQUENCE [LARGE SCALE GENOMIC DNA]</scope>
    <source>
        <strain evidence="2">cv. Chinese Spring</strain>
    </source>
</reference>
<dbReference type="PANTHER" id="PTHR46504">
    <property type="entry name" value="TRNASE Z TRZ1"/>
    <property type="match status" value="1"/>
</dbReference>
<organism evidence="2">
    <name type="scientific">Triticum aestivum</name>
    <name type="common">Wheat</name>
    <dbReference type="NCBI Taxonomy" id="4565"/>
    <lineage>
        <taxon>Eukaryota</taxon>
        <taxon>Viridiplantae</taxon>
        <taxon>Streptophyta</taxon>
        <taxon>Embryophyta</taxon>
        <taxon>Tracheophyta</taxon>
        <taxon>Spermatophyta</taxon>
        <taxon>Magnoliopsida</taxon>
        <taxon>Liliopsida</taxon>
        <taxon>Poales</taxon>
        <taxon>Poaceae</taxon>
        <taxon>BOP clade</taxon>
        <taxon>Pooideae</taxon>
        <taxon>Triticodae</taxon>
        <taxon>Triticeae</taxon>
        <taxon>Triticinae</taxon>
        <taxon>Triticum</taxon>
    </lineage>
</organism>
<keyword evidence="3" id="KW-1185">Reference proteome</keyword>
<dbReference type="PaxDb" id="4565-Traes_5DS_25BD40876.1"/>
<name>A0A3B6PHW8_WHEAT</name>
<protein>
    <recommendedName>
        <fullName evidence="4">Metallo-beta-lactamase domain-containing protein</fullName>
    </recommendedName>
</protein>
<evidence type="ECO:0000256" key="1">
    <source>
        <dbReference type="SAM" id="MobiDB-lite"/>
    </source>
</evidence>
<sequence>MAETAAAAESDSGSEVGPTGDSAEFASPVKARKRAPESEAGTSATTASESSETRVDDGNIQEAESSLREGLSLNYELMVTQNKTVGTKLIIATMQRRKGKESGKACEEKAPENTDAKEENSDDAEELKVSDAQGSGLLSVLDRTLTDKEYRCVCAQVQRKGMEAEGYAVEGISVGGHKTCIIVPSLNVAFDIGCGPLFAVRHDHLFITHAHLDHIVHAIQEQCWC</sequence>
<feature type="region of interest" description="Disordered" evidence="1">
    <location>
        <begin position="100"/>
        <end position="129"/>
    </location>
</feature>
<dbReference type="Gramene" id="TraesLDM6B03G03475450.3">
    <property type="protein sequence ID" value="TraesLDM6B03G03475450.3"/>
    <property type="gene ID" value="TraesLDM6B03G03475450"/>
</dbReference>
<dbReference type="PANTHER" id="PTHR46504:SF1">
    <property type="entry name" value="TRNASE Z TRZ2, CHLOROPLASTIC"/>
    <property type="match status" value="1"/>
</dbReference>
<feature type="compositionally biased region" description="Basic and acidic residues" evidence="1">
    <location>
        <begin position="100"/>
        <end position="119"/>
    </location>
</feature>
<feature type="compositionally biased region" description="Low complexity" evidence="1">
    <location>
        <begin position="38"/>
        <end position="50"/>
    </location>
</feature>
<dbReference type="OrthoDB" id="1745371at2759"/>
<dbReference type="STRING" id="4565.A0A3B6PHW8"/>